<dbReference type="PIRSF" id="PIRSF000241">
    <property type="entry name" value="Urate_oxidase"/>
    <property type="match status" value="1"/>
</dbReference>
<comment type="similarity">
    <text evidence="2 5 7">Belongs to the uricase family.</text>
</comment>
<dbReference type="InterPro" id="IPR002042">
    <property type="entry name" value="Uricase"/>
</dbReference>
<feature type="binding site" evidence="6">
    <location>
        <position position="73"/>
    </location>
    <ligand>
        <name>O2</name>
        <dbReference type="ChEBI" id="CHEBI:15379"/>
    </ligand>
</feature>
<comment type="function">
    <text evidence="5 7">Catalyzes the oxidation of uric acid to 5-hydroxyisourate, which is further processed to form (S)-allantoin.</text>
</comment>
<proteinExistence type="inferred from homology"/>
<evidence type="ECO:0000256" key="7">
    <source>
        <dbReference type="RuleBase" id="RU004455"/>
    </source>
</evidence>
<dbReference type="GO" id="GO:0019628">
    <property type="term" value="P:urate catabolic process"/>
    <property type="evidence" value="ECO:0007669"/>
    <property type="project" value="UniProtKB-UniPathway"/>
</dbReference>
<keyword evidence="4 5" id="KW-0560">Oxidoreductase</keyword>
<accession>A0A6J4UDP1</accession>
<evidence type="ECO:0000256" key="6">
    <source>
        <dbReference type="PIRSR" id="PIRSR000241-2"/>
    </source>
</evidence>
<feature type="binding site" evidence="6">
    <location>
        <position position="73"/>
    </location>
    <ligand>
        <name>urate</name>
        <dbReference type="ChEBI" id="CHEBI:17775"/>
    </ligand>
</feature>
<dbReference type="PANTHER" id="PTHR42874:SF1">
    <property type="entry name" value="URICASE"/>
    <property type="match status" value="1"/>
</dbReference>
<dbReference type="AlphaFoldDB" id="A0A6J4UDP1"/>
<feature type="binding site" evidence="6">
    <location>
        <position position="249"/>
    </location>
    <ligand>
        <name>5-hydroxyisourate</name>
        <dbReference type="ChEBI" id="CHEBI:18072"/>
    </ligand>
</feature>
<reference evidence="8" key="1">
    <citation type="submission" date="2020-02" db="EMBL/GenBank/DDBJ databases">
        <authorList>
            <person name="Meier V. D."/>
        </authorList>
    </citation>
    <scope>NUCLEOTIDE SEQUENCE</scope>
    <source>
        <strain evidence="8">AVDCRST_MAG59</strain>
    </source>
</reference>
<dbReference type="PANTHER" id="PTHR42874">
    <property type="entry name" value="URICASE"/>
    <property type="match status" value="1"/>
</dbReference>
<evidence type="ECO:0000256" key="5">
    <source>
        <dbReference type="PIRNR" id="PIRNR000241"/>
    </source>
</evidence>
<evidence type="ECO:0000256" key="1">
    <source>
        <dbReference type="ARBA" id="ARBA00004831"/>
    </source>
</evidence>
<dbReference type="UniPathway" id="UPA00394">
    <property type="reaction ID" value="UER00650"/>
</dbReference>
<feature type="binding site" evidence="6">
    <location>
        <position position="183"/>
    </location>
    <ligand>
        <name>urate</name>
        <dbReference type="ChEBI" id="CHEBI:17775"/>
    </ligand>
</feature>
<feature type="binding site" evidence="6">
    <location>
        <position position="73"/>
    </location>
    <ligand>
        <name>5-hydroxyisourate</name>
        <dbReference type="ChEBI" id="CHEBI:18072"/>
    </ligand>
</feature>
<protein>
    <recommendedName>
        <fullName evidence="5 7">Uricase</fullName>
        <ecNumber evidence="5 7">1.7.3.3</ecNumber>
    </recommendedName>
    <alternativeName>
        <fullName evidence="5">Urate oxidase</fullName>
    </alternativeName>
</protein>
<feature type="binding site" evidence="6">
    <location>
        <position position="200"/>
    </location>
    <ligand>
        <name>5-hydroxyisourate</name>
        <dbReference type="ChEBI" id="CHEBI:18072"/>
    </ligand>
</feature>
<feature type="binding site" evidence="6">
    <location>
        <position position="74"/>
    </location>
    <ligand>
        <name>urate</name>
        <dbReference type="ChEBI" id="CHEBI:17775"/>
    </ligand>
</feature>
<evidence type="ECO:0000256" key="2">
    <source>
        <dbReference type="ARBA" id="ARBA00009760"/>
    </source>
</evidence>
<dbReference type="EMBL" id="CADCWF010000082">
    <property type="protein sequence ID" value="CAA9546381.1"/>
    <property type="molecule type" value="Genomic_DNA"/>
</dbReference>
<dbReference type="GO" id="GO:0006145">
    <property type="term" value="P:purine nucleobase catabolic process"/>
    <property type="evidence" value="ECO:0007669"/>
    <property type="project" value="TreeGrafter"/>
</dbReference>
<feature type="binding site" evidence="6">
    <location>
        <position position="74"/>
    </location>
    <ligand>
        <name>5-hydroxyisourate</name>
        <dbReference type="ChEBI" id="CHEBI:18072"/>
    </ligand>
</feature>
<gene>
    <name evidence="8" type="ORF">AVDCRST_MAG59-1333</name>
</gene>
<feature type="binding site" evidence="6">
    <location>
        <position position="200"/>
    </location>
    <ligand>
        <name>urate</name>
        <dbReference type="ChEBI" id="CHEBI:17775"/>
    </ligand>
</feature>
<dbReference type="GO" id="GO:0004846">
    <property type="term" value="F:urate oxidase activity"/>
    <property type="evidence" value="ECO:0007669"/>
    <property type="project" value="UniProtKB-EC"/>
</dbReference>
<evidence type="ECO:0000256" key="4">
    <source>
        <dbReference type="ARBA" id="ARBA00023002"/>
    </source>
</evidence>
<evidence type="ECO:0000313" key="8">
    <source>
        <dbReference type="EMBL" id="CAA9546381.1"/>
    </source>
</evidence>
<feature type="binding site" evidence="6">
    <location>
        <position position="183"/>
    </location>
    <ligand>
        <name>5-hydroxyisourate</name>
        <dbReference type="ChEBI" id="CHEBI:18072"/>
    </ligand>
</feature>
<sequence length="314" mass="34884">MSPAYRYEIGYGKKRIPVYRTSARPLEGVLPIPESPFAGRGNALLAAEIDVDVYGDDFLPAYTRGDNAMVVATDSMKNFVIRETLAFEGATLEGLCFSLAVRFAETYPQLRSLRVTSRELPFAGVPIPQGPGFAPGDNLFEQRRGDLGEATVRVEVGDEGIRISDHACFRRDLRLMKLTGSAFTAFVRDDYTTLPERGDRPLFVFMDVGWRYAKPAAGFGSDPARFVPSEQVRDLCATVFAEFVSESIQQLVHEMGGRLLERFPQLVEVSFVATNRTRDPYGERDDGSGAKVYSDPFSAYGEITLRMRRADGET</sequence>
<keyword evidence="3 5" id="KW-0659">Purine metabolism</keyword>
<dbReference type="Gene3D" id="3.10.270.10">
    <property type="entry name" value="Urate Oxidase"/>
    <property type="match status" value="1"/>
</dbReference>
<comment type="pathway">
    <text evidence="1 5">Purine metabolism; urate degradation; (S)-allantoin from urate: step 1/3.</text>
</comment>
<comment type="catalytic activity">
    <reaction evidence="5 7">
        <text>urate + O2 + H2O = 5-hydroxyisourate + H2O2</text>
        <dbReference type="Rhea" id="RHEA:21368"/>
        <dbReference type="ChEBI" id="CHEBI:15377"/>
        <dbReference type="ChEBI" id="CHEBI:15379"/>
        <dbReference type="ChEBI" id="CHEBI:16240"/>
        <dbReference type="ChEBI" id="CHEBI:17775"/>
        <dbReference type="ChEBI" id="CHEBI:18072"/>
        <dbReference type="EC" id="1.7.3.3"/>
    </reaction>
</comment>
<dbReference type="PRINTS" id="PR00093">
    <property type="entry name" value="URICASE"/>
</dbReference>
<dbReference type="EC" id="1.7.3.3" evidence="5 7"/>
<feature type="binding site" evidence="6">
    <location>
        <position position="249"/>
    </location>
    <ligand>
        <name>urate</name>
        <dbReference type="ChEBI" id="CHEBI:17775"/>
    </ligand>
</feature>
<dbReference type="Pfam" id="PF01014">
    <property type="entry name" value="Uricase"/>
    <property type="match status" value="1"/>
</dbReference>
<dbReference type="SUPFAM" id="SSF55620">
    <property type="entry name" value="Tetrahydrobiopterin biosynthesis enzymes-like"/>
    <property type="match status" value="2"/>
</dbReference>
<organism evidence="8">
    <name type="scientific">uncultured Thermomicrobiales bacterium</name>
    <dbReference type="NCBI Taxonomy" id="1645740"/>
    <lineage>
        <taxon>Bacteria</taxon>
        <taxon>Pseudomonadati</taxon>
        <taxon>Thermomicrobiota</taxon>
        <taxon>Thermomicrobia</taxon>
        <taxon>Thermomicrobiales</taxon>
        <taxon>environmental samples</taxon>
    </lineage>
</organism>
<name>A0A6J4UDP1_9BACT</name>
<dbReference type="NCBIfam" id="TIGR03383">
    <property type="entry name" value="urate_oxi"/>
    <property type="match status" value="1"/>
</dbReference>
<evidence type="ECO:0000256" key="3">
    <source>
        <dbReference type="ARBA" id="ARBA00022631"/>
    </source>
</evidence>